<evidence type="ECO:0000259" key="4">
    <source>
        <dbReference type="PROSITE" id="PS50235"/>
    </source>
</evidence>
<dbReference type="SUPFAM" id="SSF143791">
    <property type="entry name" value="DUSP-like"/>
    <property type="match status" value="2"/>
</dbReference>
<reference evidence="7" key="1">
    <citation type="submission" date="2025-08" db="UniProtKB">
        <authorList>
            <consortium name="RefSeq"/>
        </authorList>
    </citation>
    <scope>IDENTIFICATION</scope>
    <source>
        <tissue evidence="7">Testes</tissue>
    </source>
</reference>
<protein>
    <recommendedName>
        <fullName evidence="2">ubiquitinyl hydrolase 1</fullName>
        <ecNumber evidence="2">3.4.19.12</ecNumber>
    </recommendedName>
</protein>
<dbReference type="InterPro" id="IPR006615">
    <property type="entry name" value="Pept_C19_DUSP"/>
</dbReference>
<evidence type="ECO:0000256" key="3">
    <source>
        <dbReference type="SAM" id="MobiDB-lite"/>
    </source>
</evidence>
<evidence type="ECO:0000256" key="1">
    <source>
        <dbReference type="ARBA" id="ARBA00000707"/>
    </source>
</evidence>
<dbReference type="RefSeq" id="XP_006813904.1">
    <property type="nucleotide sequence ID" value="XM_006813841.1"/>
</dbReference>
<dbReference type="InterPro" id="IPR028889">
    <property type="entry name" value="USP"/>
</dbReference>
<feature type="domain" description="DUSP" evidence="5">
    <location>
        <begin position="197"/>
        <end position="299"/>
    </location>
</feature>
<dbReference type="PANTHER" id="PTHR21646:SF86">
    <property type="entry name" value="UBIQUITIN CARBOXYL-TERMINAL HYDROLASE"/>
    <property type="match status" value="1"/>
</dbReference>
<comment type="catalytic activity">
    <reaction evidence="1">
        <text>Thiol-dependent hydrolysis of ester, thioester, amide, peptide and isopeptide bonds formed by the C-terminal Gly of ubiquitin (a 76-residue protein attached to proteins as an intracellular targeting signal).</text>
        <dbReference type="EC" id="3.4.19.12"/>
    </reaction>
</comment>
<dbReference type="EC" id="3.4.19.12" evidence="2"/>
<name>A0ABM0M1L3_SACKO</name>
<sequence>MMYSSKITNYVSFPLESLDMKPFLSQDSPSKCSIYDLVGVICHHGTAGGGHYTAYCQNWINGQWYEFDDMYVTEVHGVQVANSEAYVLFYRKNSPEALKERQKVVGMTNTHEPSLLQFFVSQQWLNKFNTFSEPGPITNYDFLCKHGGVPPSKANYVEDIVTSLPQPVWEYLYNRFGGGPAVNHLYTCPTCQIEMEKLDKRRKEELETFVKLNNEFQNEGEASVIYFISMSWFRDWESFVKGKLSEPPGAIDNSDIAVNKGGQWLRKNDSDCGQISEDMWNYLYSIYGGEPELARRQDLQEPARETQSAADDSPQEENGEEKGCIDQQEKE</sequence>
<feature type="compositionally biased region" description="Basic and acidic residues" evidence="3">
    <location>
        <begin position="294"/>
        <end position="304"/>
    </location>
</feature>
<dbReference type="Gene3D" id="3.90.70.10">
    <property type="entry name" value="Cysteine proteinases"/>
    <property type="match status" value="1"/>
</dbReference>
<feature type="region of interest" description="Disordered" evidence="3">
    <location>
        <begin position="294"/>
        <end position="331"/>
    </location>
</feature>
<organism evidence="6 7">
    <name type="scientific">Saccoglossus kowalevskii</name>
    <name type="common">Acorn worm</name>
    <dbReference type="NCBI Taxonomy" id="10224"/>
    <lineage>
        <taxon>Eukaryota</taxon>
        <taxon>Metazoa</taxon>
        <taxon>Hemichordata</taxon>
        <taxon>Enteropneusta</taxon>
        <taxon>Harrimaniidae</taxon>
        <taxon>Saccoglossus</taxon>
    </lineage>
</organism>
<feature type="domain" description="USP" evidence="4">
    <location>
        <begin position="1"/>
        <end position="93"/>
    </location>
</feature>
<dbReference type="Pfam" id="PF00443">
    <property type="entry name" value="UCH"/>
    <property type="match status" value="1"/>
</dbReference>
<dbReference type="Gene3D" id="3.30.2230.10">
    <property type="entry name" value="DUSP-like"/>
    <property type="match status" value="2"/>
</dbReference>
<dbReference type="SMART" id="SM00695">
    <property type="entry name" value="DUSP"/>
    <property type="match status" value="2"/>
</dbReference>
<dbReference type="Pfam" id="PF06337">
    <property type="entry name" value="DUSP"/>
    <property type="match status" value="2"/>
</dbReference>
<dbReference type="GeneID" id="102809395"/>
<evidence type="ECO:0000313" key="7">
    <source>
        <dbReference type="RefSeq" id="XP_006813904.1"/>
    </source>
</evidence>
<proteinExistence type="predicted"/>
<evidence type="ECO:0000259" key="5">
    <source>
        <dbReference type="PROSITE" id="PS51283"/>
    </source>
</evidence>
<dbReference type="SUPFAM" id="SSF54001">
    <property type="entry name" value="Cysteine proteinases"/>
    <property type="match status" value="1"/>
</dbReference>
<evidence type="ECO:0000313" key="6">
    <source>
        <dbReference type="Proteomes" id="UP000694865"/>
    </source>
</evidence>
<dbReference type="InterPro" id="IPR038765">
    <property type="entry name" value="Papain-like_cys_pep_sf"/>
</dbReference>
<dbReference type="PROSITE" id="PS50235">
    <property type="entry name" value="USP_3"/>
    <property type="match status" value="1"/>
</dbReference>
<dbReference type="Proteomes" id="UP000694865">
    <property type="component" value="Unplaced"/>
</dbReference>
<keyword evidence="6" id="KW-1185">Reference proteome</keyword>
<dbReference type="InterPro" id="IPR001394">
    <property type="entry name" value="Peptidase_C19_UCH"/>
</dbReference>
<dbReference type="InterPro" id="IPR018200">
    <property type="entry name" value="USP_CS"/>
</dbReference>
<feature type="domain" description="DUSP" evidence="5">
    <location>
        <begin position="95"/>
        <end position="188"/>
    </location>
</feature>
<dbReference type="PROSITE" id="PS00973">
    <property type="entry name" value="USP_2"/>
    <property type="match status" value="1"/>
</dbReference>
<dbReference type="PANTHER" id="PTHR21646">
    <property type="entry name" value="UBIQUITIN CARBOXYL-TERMINAL HYDROLASE"/>
    <property type="match status" value="1"/>
</dbReference>
<dbReference type="PROSITE" id="PS51283">
    <property type="entry name" value="DUSP"/>
    <property type="match status" value="2"/>
</dbReference>
<dbReference type="InterPro" id="IPR035927">
    <property type="entry name" value="DUSP-like_sf"/>
</dbReference>
<evidence type="ECO:0000256" key="2">
    <source>
        <dbReference type="ARBA" id="ARBA00012759"/>
    </source>
</evidence>
<accession>A0ABM0M1L3</accession>
<gene>
    <name evidence="7" type="primary">LOC102809395</name>
</gene>
<feature type="compositionally biased region" description="Basic and acidic residues" evidence="3">
    <location>
        <begin position="320"/>
        <end position="331"/>
    </location>
</feature>
<dbReference type="InterPro" id="IPR050185">
    <property type="entry name" value="Ub_carboxyl-term_hydrolase"/>
</dbReference>